<sequence>MLPELQNWRKNAVKRVFGDLLSGRYFTSGAAYGYIECKGARF</sequence>
<proteinExistence type="predicted"/>
<name>A0A7S7BUD6_SERMA</name>
<dbReference type="AlphaFoldDB" id="A0A7S7BUD6"/>
<accession>A0A7S7BUD6</accession>
<organism evidence="1">
    <name type="scientific">Serratia marcescens</name>
    <dbReference type="NCBI Taxonomy" id="615"/>
    <lineage>
        <taxon>Bacteria</taxon>
        <taxon>Pseudomonadati</taxon>
        <taxon>Pseudomonadota</taxon>
        <taxon>Gammaproteobacteria</taxon>
        <taxon>Enterobacterales</taxon>
        <taxon>Yersiniaceae</taxon>
        <taxon>Serratia</taxon>
    </lineage>
</organism>
<dbReference type="EMBL" id="MW048531">
    <property type="protein sequence ID" value="QOW97021.1"/>
    <property type="molecule type" value="Genomic_DNA"/>
</dbReference>
<protein>
    <submittedName>
        <fullName evidence="1">Orf140</fullName>
    </submittedName>
</protein>
<reference evidence="1" key="1">
    <citation type="submission" date="2020-09" db="EMBL/GenBank/DDBJ databases">
        <authorList>
            <person name="Eze J.U."/>
            <person name="Rahube T.O."/>
        </authorList>
    </citation>
    <scope>NUCLEOTIDE SEQUENCE</scope>
    <source>
        <strain evidence="1">DM6</strain>
    </source>
</reference>
<evidence type="ECO:0000313" key="1">
    <source>
        <dbReference type="EMBL" id="QOW97021.1"/>
    </source>
</evidence>